<comment type="caution">
    <text evidence="2">The sequence shown here is derived from an EMBL/GenBank/DDBJ whole genome shotgun (WGS) entry which is preliminary data.</text>
</comment>
<dbReference type="SUPFAM" id="SSF53474">
    <property type="entry name" value="alpha/beta-Hydrolases"/>
    <property type="match status" value="1"/>
</dbReference>
<keyword evidence="2" id="KW-0378">Hydrolase</keyword>
<dbReference type="InterPro" id="IPR000073">
    <property type="entry name" value="AB_hydrolase_1"/>
</dbReference>
<evidence type="ECO:0000313" key="3">
    <source>
        <dbReference type="Proteomes" id="UP001501842"/>
    </source>
</evidence>
<evidence type="ECO:0000259" key="1">
    <source>
        <dbReference type="Pfam" id="PF12697"/>
    </source>
</evidence>
<dbReference type="Proteomes" id="UP001501842">
    <property type="component" value="Unassembled WGS sequence"/>
</dbReference>
<dbReference type="RefSeq" id="WP_344458053.1">
    <property type="nucleotide sequence ID" value="NZ_BAAATZ010000037.1"/>
</dbReference>
<accession>A0ABN3UU52</accession>
<proteinExistence type="predicted"/>
<name>A0ABN3UU52_9ACTN</name>
<sequence>MVNLEGVLRLDGCAMRYADSGGDGRPVVFLHGAGADHTMYAAQYETLVAAGFRAVLLDLRGHGSSRPNTASLSAEVLATDIEALVAHLGLRRPALVGHSLGGNLAQRLVRRAPDRYSAMAVLDSAWNTGPLSAMERLALKSAAPVLRLIPARALPRMMADASAVTDTARADLVRVFSAMPKAEFLSVWLATTRFVDPDPAYRTPVPLLLLRGAKDRTGNIATAMPQWAAAEGIEEVVIPDAGHVVTLDAPEAASKALLAFLTRIESEHE</sequence>
<dbReference type="InterPro" id="IPR050228">
    <property type="entry name" value="Carboxylesterase_BioH"/>
</dbReference>
<dbReference type="PRINTS" id="PR00412">
    <property type="entry name" value="EPOXHYDRLASE"/>
</dbReference>
<dbReference type="GO" id="GO:0016787">
    <property type="term" value="F:hydrolase activity"/>
    <property type="evidence" value="ECO:0007669"/>
    <property type="project" value="UniProtKB-KW"/>
</dbReference>
<reference evidence="2 3" key="1">
    <citation type="journal article" date="2019" name="Int. J. Syst. Evol. Microbiol.">
        <title>The Global Catalogue of Microorganisms (GCM) 10K type strain sequencing project: providing services to taxonomists for standard genome sequencing and annotation.</title>
        <authorList>
            <consortium name="The Broad Institute Genomics Platform"/>
            <consortium name="The Broad Institute Genome Sequencing Center for Infectious Disease"/>
            <person name="Wu L."/>
            <person name="Ma J."/>
        </authorList>
    </citation>
    <scope>NUCLEOTIDE SEQUENCE [LARGE SCALE GENOMIC DNA]</scope>
    <source>
        <strain evidence="2 3">JCM 8201</strain>
    </source>
</reference>
<dbReference type="PRINTS" id="PR00111">
    <property type="entry name" value="ABHYDROLASE"/>
</dbReference>
<evidence type="ECO:0000313" key="2">
    <source>
        <dbReference type="EMBL" id="GAA2738449.1"/>
    </source>
</evidence>
<dbReference type="PANTHER" id="PTHR43194:SF2">
    <property type="entry name" value="PEROXISOMAL MEMBRANE PROTEIN LPX1"/>
    <property type="match status" value="1"/>
</dbReference>
<dbReference type="Gene3D" id="3.40.50.1820">
    <property type="entry name" value="alpha/beta hydrolase"/>
    <property type="match status" value="1"/>
</dbReference>
<protein>
    <submittedName>
        <fullName evidence="2">Alpha/beta hydrolase</fullName>
    </submittedName>
</protein>
<dbReference type="Pfam" id="PF12697">
    <property type="entry name" value="Abhydrolase_6"/>
    <property type="match status" value="1"/>
</dbReference>
<dbReference type="EMBL" id="BAAATZ010000037">
    <property type="protein sequence ID" value="GAA2738449.1"/>
    <property type="molecule type" value="Genomic_DNA"/>
</dbReference>
<feature type="domain" description="AB hydrolase-1" evidence="1">
    <location>
        <begin position="27"/>
        <end position="252"/>
    </location>
</feature>
<keyword evidence="3" id="KW-1185">Reference proteome</keyword>
<dbReference type="InterPro" id="IPR000639">
    <property type="entry name" value="Epox_hydrolase-like"/>
</dbReference>
<gene>
    <name evidence="2" type="ORF">GCM10010439_72550</name>
</gene>
<organism evidence="2 3">
    <name type="scientific">Actinocorallia aurantiaca</name>
    <dbReference type="NCBI Taxonomy" id="46204"/>
    <lineage>
        <taxon>Bacteria</taxon>
        <taxon>Bacillati</taxon>
        <taxon>Actinomycetota</taxon>
        <taxon>Actinomycetes</taxon>
        <taxon>Streptosporangiales</taxon>
        <taxon>Thermomonosporaceae</taxon>
        <taxon>Actinocorallia</taxon>
    </lineage>
</organism>
<dbReference type="InterPro" id="IPR029058">
    <property type="entry name" value="AB_hydrolase_fold"/>
</dbReference>
<dbReference type="PANTHER" id="PTHR43194">
    <property type="entry name" value="HYDROLASE ALPHA/BETA FOLD FAMILY"/>
    <property type="match status" value="1"/>
</dbReference>